<accession>A0ABN1ZPH0</accession>
<evidence type="ECO:0000313" key="1">
    <source>
        <dbReference type="EMBL" id="GAA1501821.1"/>
    </source>
</evidence>
<evidence type="ECO:0000313" key="2">
    <source>
        <dbReference type="Proteomes" id="UP001501470"/>
    </source>
</evidence>
<dbReference type="EMBL" id="BAAAQD010000001">
    <property type="protein sequence ID" value="GAA1501821.1"/>
    <property type="molecule type" value="Genomic_DNA"/>
</dbReference>
<comment type="caution">
    <text evidence="1">The sequence shown here is derived from an EMBL/GenBank/DDBJ whole genome shotgun (WGS) entry which is preliminary data.</text>
</comment>
<organism evidence="1 2">
    <name type="scientific">Dactylosporangium maewongense</name>
    <dbReference type="NCBI Taxonomy" id="634393"/>
    <lineage>
        <taxon>Bacteria</taxon>
        <taxon>Bacillati</taxon>
        <taxon>Actinomycetota</taxon>
        <taxon>Actinomycetes</taxon>
        <taxon>Micromonosporales</taxon>
        <taxon>Micromonosporaceae</taxon>
        <taxon>Dactylosporangium</taxon>
    </lineage>
</organism>
<keyword evidence="2" id="KW-1185">Reference proteome</keyword>
<sequence>MGAFAATCDVEVIHVGFHTQLLVSSVASEKVLTGSYYESVNSDSVLRYMSVVSVLSFRSDATGGIGRVREEALLRVIARSRPSLANVKETR</sequence>
<gene>
    <name evidence="1" type="ORF">GCM10009827_012350</name>
</gene>
<protein>
    <submittedName>
        <fullName evidence="1">Uncharacterized protein</fullName>
    </submittedName>
</protein>
<name>A0ABN1ZPH0_9ACTN</name>
<dbReference type="Proteomes" id="UP001501470">
    <property type="component" value="Unassembled WGS sequence"/>
</dbReference>
<reference evidence="1 2" key="1">
    <citation type="journal article" date="2019" name="Int. J. Syst. Evol. Microbiol.">
        <title>The Global Catalogue of Microorganisms (GCM) 10K type strain sequencing project: providing services to taxonomists for standard genome sequencing and annotation.</title>
        <authorList>
            <consortium name="The Broad Institute Genomics Platform"/>
            <consortium name="The Broad Institute Genome Sequencing Center for Infectious Disease"/>
            <person name="Wu L."/>
            <person name="Ma J."/>
        </authorList>
    </citation>
    <scope>NUCLEOTIDE SEQUENCE [LARGE SCALE GENOMIC DNA]</scope>
    <source>
        <strain evidence="1 2">JCM 15933</strain>
    </source>
</reference>
<proteinExistence type="predicted"/>